<dbReference type="InterPro" id="IPR036526">
    <property type="entry name" value="C-N_Hydrolase_sf"/>
</dbReference>
<dbReference type="SUPFAM" id="SSF56317">
    <property type="entry name" value="Carbon-nitrogen hydrolase"/>
    <property type="match status" value="1"/>
</dbReference>
<name>A0ABQ8YWT2_9EUKA</name>
<dbReference type="PANTHER" id="PTHR23088:SF30">
    <property type="entry name" value="OMEGA-AMIDASE NIT2"/>
    <property type="match status" value="1"/>
</dbReference>
<evidence type="ECO:0000313" key="2">
    <source>
        <dbReference type="EMBL" id="KAJ6248965.1"/>
    </source>
</evidence>
<evidence type="ECO:0000313" key="3">
    <source>
        <dbReference type="Proteomes" id="UP001150062"/>
    </source>
</evidence>
<accession>A0ABQ8YWT2</accession>
<dbReference type="Pfam" id="PF00795">
    <property type="entry name" value="CN_hydrolase"/>
    <property type="match status" value="1"/>
</dbReference>
<evidence type="ECO:0000259" key="1">
    <source>
        <dbReference type="PROSITE" id="PS50263"/>
    </source>
</evidence>
<reference evidence="2" key="1">
    <citation type="submission" date="2022-08" db="EMBL/GenBank/DDBJ databases">
        <title>Novel sulfate-reducing endosymbionts in the free-living metamonad Anaeramoeba.</title>
        <authorList>
            <person name="Jerlstrom-Hultqvist J."/>
            <person name="Cepicka I."/>
            <person name="Gallot-Lavallee L."/>
            <person name="Salas-Leiva D."/>
            <person name="Curtis B.A."/>
            <person name="Zahonova K."/>
            <person name="Pipaliya S."/>
            <person name="Dacks J."/>
            <person name="Roger A.J."/>
        </authorList>
    </citation>
    <scope>NUCLEOTIDE SEQUENCE</scope>
    <source>
        <strain evidence="2">Schooner1</strain>
    </source>
</reference>
<feature type="domain" description="CN hydrolase" evidence="1">
    <location>
        <begin position="25"/>
        <end position="289"/>
    </location>
</feature>
<protein>
    <submittedName>
        <fullName evidence="2">Nitrilase-related</fullName>
    </submittedName>
</protein>
<dbReference type="PROSITE" id="PS50263">
    <property type="entry name" value="CN_HYDROLASE"/>
    <property type="match status" value="1"/>
</dbReference>
<dbReference type="Proteomes" id="UP001150062">
    <property type="component" value="Unassembled WGS sequence"/>
</dbReference>
<comment type="caution">
    <text evidence="2">The sequence shown here is derived from an EMBL/GenBank/DDBJ whole genome shotgun (WGS) entry which is preliminary data.</text>
</comment>
<dbReference type="PANTHER" id="PTHR23088">
    <property type="entry name" value="NITRILASE-RELATED"/>
    <property type="match status" value="1"/>
</dbReference>
<keyword evidence="3" id="KW-1185">Reference proteome</keyword>
<proteinExistence type="predicted"/>
<gene>
    <name evidence="2" type="ORF">M0813_00123</name>
</gene>
<dbReference type="InterPro" id="IPR003010">
    <property type="entry name" value="C-N_Hydrolase"/>
</dbReference>
<dbReference type="EMBL" id="JAOAOG010000103">
    <property type="protein sequence ID" value="KAJ6248965.1"/>
    <property type="molecule type" value="Genomic_DNA"/>
</dbReference>
<dbReference type="Gene3D" id="3.60.110.10">
    <property type="entry name" value="Carbon-nitrogen hydrolase"/>
    <property type="match status" value="1"/>
</dbReference>
<organism evidence="2 3">
    <name type="scientific">Anaeramoeba flamelloides</name>
    <dbReference type="NCBI Taxonomy" id="1746091"/>
    <lineage>
        <taxon>Eukaryota</taxon>
        <taxon>Metamonada</taxon>
        <taxon>Anaeramoebidae</taxon>
        <taxon>Anaeramoeba</taxon>
    </lineage>
</organism>
<sequence length="323" mass="36713">MFSLSRVNSQKSVNYFSRLYSRGSFKLGIAQLSVVSDYQKQIQMARESISKLADLGSDIICLGELWSTLFNYDYYKERASLLNEGLAYEMLSKVAKEKQVYVVGGSLPEIIPQAKYGEIITKSKTTHLPSKSIIANTSPVFDPKGNLINYFRKAHLFDVSFDDQDKITESDHFAKGKKLCYVETPFCKFGVGICFDLRFPEFTQLYAQMDVDLLLFPTAFLKLTGEKHWDVLVRSRALDAQCYVAGVSNSRDKKSDYLVYANSMVANPWGEVITKLGTDDQISCVEIDLDFREKVKKQLPVLQLKRNDIYKLKLSPSISKTIK</sequence>